<gene>
    <name evidence="1" type="ORF">H9W90_14435</name>
</gene>
<dbReference type="SUPFAM" id="SSF53187">
    <property type="entry name" value="Zn-dependent exopeptidases"/>
    <property type="match status" value="1"/>
</dbReference>
<dbReference type="Pfam" id="PF05013">
    <property type="entry name" value="FGase"/>
    <property type="match status" value="1"/>
</dbReference>
<organism evidence="1 2">
    <name type="scientific">Polaribacter pectinis</name>
    <dbReference type="NCBI Taxonomy" id="2738844"/>
    <lineage>
        <taxon>Bacteria</taxon>
        <taxon>Pseudomonadati</taxon>
        <taxon>Bacteroidota</taxon>
        <taxon>Flavobacteriia</taxon>
        <taxon>Flavobacteriales</taxon>
        <taxon>Flavobacteriaceae</taxon>
    </lineage>
</organism>
<protein>
    <submittedName>
        <fullName evidence="1">N-formylglutamate amidohydrolase</fullName>
    </submittedName>
</protein>
<evidence type="ECO:0000313" key="2">
    <source>
        <dbReference type="Proteomes" id="UP000515808"/>
    </source>
</evidence>
<dbReference type="Proteomes" id="UP000515808">
    <property type="component" value="Chromosome"/>
</dbReference>
<dbReference type="GO" id="GO:0016787">
    <property type="term" value="F:hydrolase activity"/>
    <property type="evidence" value="ECO:0007669"/>
    <property type="project" value="UniProtKB-KW"/>
</dbReference>
<reference evidence="1 2" key="1">
    <citation type="submission" date="2020-08" db="EMBL/GenBank/DDBJ databases">
        <title>Polaribacter sp. L12M9 isolated from gut of the Korean scallop.</title>
        <authorList>
            <person name="Jeong Y.S."/>
        </authorList>
    </citation>
    <scope>NUCLEOTIDE SEQUENCE [LARGE SCALE GENOMIC DNA]</scope>
    <source>
        <strain evidence="1 2">L12M9</strain>
    </source>
</reference>
<proteinExistence type="predicted"/>
<keyword evidence="1" id="KW-0378">Hydrolase</keyword>
<keyword evidence="2" id="KW-1185">Reference proteome</keyword>
<dbReference type="RefSeq" id="WP_187482277.1">
    <property type="nucleotide sequence ID" value="NZ_CP060695.1"/>
</dbReference>
<accession>A0A7G9L9R7</accession>
<dbReference type="AlphaFoldDB" id="A0A7G9L9R7"/>
<dbReference type="EMBL" id="CP060695">
    <property type="protein sequence ID" value="QNM85366.1"/>
    <property type="molecule type" value="Genomic_DNA"/>
</dbReference>
<dbReference type="KEGG" id="ppec:H9W90_14435"/>
<dbReference type="Gene3D" id="3.40.630.40">
    <property type="entry name" value="Zn-dependent exopeptidases"/>
    <property type="match status" value="1"/>
</dbReference>
<name>A0A7G9L9R7_9FLAO</name>
<dbReference type="InterPro" id="IPR007709">
    <property type="entry name" value="N-FG_amidohydro"/>
</dbReference>
<evidence type="ECO:0000313" key="1">
    <source>
        <dbReference type="EMBL" id="QNM85366.1"/>
    </source>
</evidence>
<sequence>MKVIISCEHGGNHIPANLLHIFKKNEAVLETHRGFDLGALDLFQHLKPLANASFFSEESRLLIELNRSLHHKNLFSEFSKSLSKVEKENLILNYKTYRNSVESEIRKSIENNELILHVSVHSFTPVFNSEKRNCDIGLLYDSRKTAEKEFCKRFKSEISAINSTINVRYNYPYLGKADGFTTYLRKQFSKNYIGIELEVNQQFSKNNKMNSSIKKLIYKSLESTIASI</sequence>